<dbReference type="GO" id="GO:0016740">
    <property type="term" value="F:transferase activity"/>
    <property type="evidence" value="ECO:0007669"/>
    <property type="project" value="UniProtKB-KW"/>
</dbReference>
<feature type="region of interest" description="Disordered" evidence="3">
    <location>
        <begin position="219"/>
        <end position="257"/>
    </location>
</feature>
<dbReference type="Pfam" id="PF05686">
    <property type="entry name" value="Glyco_transf_90"/>
    <property type="match status" value="1"/>
</dbReference>
<evidence type="ECO:0000256" key="2">
    <source>
        <dbReference type="ARBA" id="ARBA00022679"/>
    </source>
</evidence>
<keyword evidence="2" id="KW-0808">Transferase</keyword>
<evidence type="ECO:0000259" key="4">
    <source>
        <dbReference type="Pfam" id="PF05686"/>
    </source>
</evidence>
<keyword evidence="6" id="KW-1185">Reference proteome</keyword>
<sequence>MDTHPEWKRAYTHEAMEPIYNATLHPDLAFFRARVRLASGLGLANQLKKYHANSTRVRKGTAVVVVRGGKVMGLTFSDFNPAFKLRVDSVVSELQRHQDAGHIALEDTILILNCRDVPLCSLGYCMVPIFSPVKEVRRGKAYNEDLLVPLMAYPHEQLVYVEQKDKLNMGVIASYRDQSMGGDGGCRSFVHKFARDKEGQGSKYLQVLSANRLRRQQLEEAAGKAEAEAKSSSSSDKKEGDDDGAEGAEGSVVEEGEGGAVDSMGVQVVSGIAPVPPPAAPLARYWFTFSCDAQTANPALASLLHLNSVVLKGRSNWAEYYYRALQEDVHYQELDPGFALDVVRSQLEAGNTTRLAAIAEAGQRFAYTYLSQRSRALFWEKAISEYNTLFGEGYMKATVADLPSSRPLAMEDILKLPMYPSTWRQGLA</sequence>
<evidence type="ECO:0000313" key="6">
    <source>
        <dbReference type="Proteomes" id="UP000612055"/>
    </source>
</evidence>
<comment type="similarity">
    <text evidence="1">Belongs to the glycosyltransferase 90 family.</text>
</comment>
<dbReference type="PANTHER" id="PTHR12203:SF35">
    <property type="entry name" value="PROTEIN O-GLUCOSYLTRANSFERASE 1"/>
    <property type="match status" value="1"/>
</dbReference>
<evidence type="ECO:0000256" key="3">
    <source>
        <dbReference type="SAM" id="MobiDB-lite"/>
    </source>
</evidence>
<name>A0A836C278_9CHLO</name>
<protein>
    <recommendedName>
        <fullName evidence="4">Glycosyl transferase CAP10 domain-containing protein</fullName>
    </recommendedName>
</protein>
<reference evidence="5" key="1">
    <citation type="journal article" date="2020" name="bioRxiv">
        <title>Comparative genomics of Chlamydomonas.</title>
        <authorList>
            <person name="Craig R.J."/>
            <person name="Hasan A.R."/>
            <person name="Ness R.W."/>
            <person name="Keightley P.D."/>
        </authorList>
    </citation>
    <scope>NUCLEOTIDE SEQUENCE</scope>
    <source>
        <strain evidence="5">CCAP 11/70</strain>
    </source>
</reference>
<dbReference type="AlphaFoldDB" id="A0A836C278"/>
<feature type="compositionally biased region" description="Acidic residues" evidence="3">
    <location>
        <begin position="241"/>
        <end position="257"/>
    </location>
</feature>
<feature type="domain" description="Glycosyl transferase CAP10" evidence="4">
    <location>
        <begin position="300"/>
        <end position="390"/>
    </location>
</feature>
<dbReference type="OrthoDB" id="528757at2759"/>
<evidence type="ECO:0000256" key="1">
    <source>
        <dbReference type="ARBA" id="ARBA00010118"/>
    </source>
</evidence>
<evidence type="ECO:0000313" key="5">
    <source>
        <dbReference type="EMBL" id="KAG2496393.1"/>
    </source>
</evidence>
<organism evidence="5 6">
    <name type="scientific">Edaphochlamys debaryana</name>
    <dbReference type="NCBI Taxonomy" id="47281"/>
    <lineage>
        <taxon>Eukaryota</taxon>
        <taxon>Viridiplantae</taxon>
        <taxon>Chlorophyta</taxon>
        <taxon>core chlorophytes</taxon>
        <taxon>Chlorophyceae</taxon>
        <taxon>CS clade</taxon>
        <taxon>Chlamydomonadales</taxon>
        <taxon>Chlamydomonadales incertae sedis</taxon>
        <taxon>Edaphochlamys</taxon>
    </lineage>
</organism>
<proteinExistence type="inferred from homology"/>
<dbReference type="InterPro" id="IPR051091">
    <property type="entry name" value="O-Glucosyltr/Glycosyltrsf_90"/>
</dbReference>
<comment type="caution">
    <text evidence="5">The sequence shown here is derived from an EMBL/GenBank/DDBJ whole genome shotgun (WGS) entry which is preliminary data.</text>
</comment>
<feature type="compositionally biased region" description="Basic and acidic residues" evidence="3">
    <location>
        <begin position="219"/>
        <end position="240"/>
    </location>
</feature>
<dbReference type="Proteomes" id="UP000612055">
    <property type="component" value="Unassembled WGS sequence"/>
</dbReference>
<dbReference type="PANTHER" id="PTHR12203">
    <property type="entry name" value="KDEL LYS-ASP-GLU-LEU CONTAINING - RELATED"/>
    <property type="match status" value="1"/>
</dbReference>
<gene>
    <name evidence="5" type="ORF">HYH03_005620</name>
</gene>
<dbReference type="InterPro" id="IPR006598">
    <property type="entry name" value="CAP10"/>
</dbReference>
<accession>A0A836C278</accession>
<dbReference type="EMBL" id="JAEHOE010000019">
    <property type="protein sequence ID" value="KAG2496393.1"/>
    <property type="molecule type" value="Genomic_DNA"/>
</dbReference>